<dbReference type="InterPro" id="IPR056504">
    <property type="entry name" value="HTH_HVO_0163_N"/>
</dbReference>
<dbReference type="Pfam" id="PF13412">
    <property type="entry name" value="HTH_24"/>
    <property type="match status" value="1"/>
</dbReference>
<dbReference type="PANTHER" id="PTHR36216">
    <property type="entry name" value="TRANSCRIPTIONAL REGULATOR, TRMB"/>
    <property type="match status" value="1"/>
</dbReference>
<protein>
    <recommendedName>
        <fullName evidence="1">HVO-0163 N-terminal HTH domain-containing protein</fullName>
    </recommendedName>
</protein>
<dbReference type="SUPFAM" id="SSF46785">
    <property type="entry name" value="Winged helix' DNA-binding domain"/>
    <property type="match status" value="2"/>
</dbReference>
<dbReference type="PANTHER" id="PTHR36216:SF1">
    <property type="entry name" value="HTH ARSR-TYPE DOMAIN-CONTAINING PROTEIN"/>
    <property type="match status" value="1"/>
</dbReference>
<dbReference type="Pfam" id="PF24266">
    <property type="entry name" value="HTH_HVO_0163_N"/>
    <property type="match status" value="1"/>
</dbReference>
<organism evidence="2 3">
    <name type="scientific">Marine Group III euryarchaeote CG-Bathy1</name>
    <dbReference type="NCBI Taxonomy" id="1889001"/>
    <lineage>
        <taxon>Archaea</taxon>
        <taxon>Methanobacteriati</taxon>
        <taxon>Thermoplasmatota</taxon>
        <taxon>Thermoplasmata</taxon>
        <taxon>Candidatus Thermoprofundales</taxon>
    </lineage>
</organism>
<dbReference type="EMBL" id="MIYU01000017">
    <property type="protein sequence ID" value="OIR15216.1"/>
    <property type="molecule type" value="Genomic_DNA"/>
</dbReference>
<sequence>MVPLFTRIKRDEVLDQFVRGQIYGYIRANPGDIYSSIRDNLGLKNGVTTYHLDVLAREEYVYSEIDGTHRRFYPTGWEEEKRPYLSKLQQSIVDFLTSRGVASQSEVAERLEVSRQLAAYHLGALERLGTVDSRYWGRFKQYYIQEKDVISVID</sequence>
<accession>A0A1J5TGA9</accession>
<dbReference type="InterPro" id="IPR011991">
    <property type="entry name" value="ArsR-like_HTH"/>
</dbReference>
<dbReference type="InterPro" id="IPR036390">
    <property type="entry name" value="WH_DNA-bd_sf"/>
</dbReference>
<dbReference type="CDD" id="cd00090">
    <property type="entry name" value="HTH_ARSR"/>
    <property type="match status" value="1"/>
</dbReference>
<reference evidence="2 3" key="1">
    <citation type="submission" date="2016-08" db="EMBL/GenBank/DDBJ databases">
        <title>New Insights into Marine Group III Euryarchaeota, from dark to light.</title>
        <authorList>
            <person name="Haro-Moreno J.M."/>
            <person name="Rodriguez-Valera F."/>
            <person name="Lopez-Garcia P."/>
            <person name="Moreira D."/>
            <person name="Martin-Cuadrado A.B."/>
        </authorList>
    </citation>
    <scope>NUCLEOTIDE SEQUENCE [LARGE SCALE GENOMIC DNA]</scope>
    <source>
        <strain evidence="2">CG-Bathy1</strain>
    </source>
</reference>
<evidence type="ECO:0000313" key="2">
    <source>
        <dbReference type="EMBL" id="OIR15216.1"/>
    </source>
</evidence>
<dbReference type="Gene3D" id="1.10.10.10">
    <property type="entry name" value="Winged helix-like DNA-binding domain superfamily/Winged helix DNA-binding domain"/>
    <property type="match status" value="2"/>
</dbReference>
<name>A0A1J5TGA9_9ARCH</name>
<gene>
    <name evidence="2" type="ORF">BEU04_02545</name>
</gene>
<dbReference type="InterPro" id="IPR036388">
    <property type="entry name" value="WH-like_DNA-bd_sf"/>
</dbReference>
<feature type="domain" description="HVO-0163 N-terminal HTH" evidence="1">
    <location>
        <begin position="18"/>
        <end position="82"/>
    </location>
</feature>
<dbReference type="Proteomes" id="UP000183815">
    <property type="component" value="Unassembled WGS sequence"/>
</dbReference>
<evidence type="ECO:0000259" key="1">
    <source>
        <dbReference type="Pfam" id="PF24266"/>
    </source>
</evidence>
<dbReference type="AlphaFoldDB" id="A0A1J5TGA9"/>
<proteinExistence type="predicted"/>
<comment type="caution">
    <text evidence="2">The sequence shown here is derived from an EMBL/GenBank/DDBJ whole genome shotgun (WGS) entry which is preliminary data.</text>
</comment>
<evidence type="ECO:0000313" key="3">
    <source>
        <dbReference type="Proteomes" id="UP000183815"/>
    </source>
</evidence>